<proteinExistence type="inferred from homology"/>
<dbReference type="GO" id="GO:0005929">
    <property type="term" value="C:cilium"/>
    <property type="evidence" value="ECO:0007669"/>
    <property type="project" value="TreeGrafter"/>
</dbReference>
<feature type="region of interest" description="Disordered" evidence="4">
    <location>
        <begin position="564"/>
        <end position="717"/>
    </location>
</feature>
<feature type="region of interest" description="Disordered" evidence="4">
    <location>
        <begin position="418"/>
        <end position="449"/>
    </location>
</feature>
<feature type="region of interest" description="Disordered" evidence="4">
    <location>
        <begin position="259"/>
        <end position="288"/>
    </location>
</feature>
<dbReference type="InterPro" id="IPR019579">
    <property type="entry name" value="FAM161A/B"/>
</dbReference>
<dbReference type="PANTHER" id="PTHR21501:SF1">
    <property type="entry name" value="PROTEIN FAM-161"/>
    <property type="match status" value="1"/>
</dbReference>
<feature type="compositionally biased region" description="Basic and acidic residues" evidence="4">
    <location>
        <begin position="683"/>
        <end position="717"/>
    </location>
</feature>
<feature type="compositionally biased region" description="Low complexity" evidence="4">
    <location>
        <begin position="616"/>
        <end position="649"/>
    </location>
</feature>
<keyword evidence="2 3" id="KW-0175">Coiled coil</keyword>
<name>A0AAJ7WFA9_9HYME</name>
<sequence>MTIGRMTEHKGMSFYNSCVKVPVDPYSRQPTPSYERMKSRRGERDKIHFVRNEESISDFESSSPREIVDDFLKFLGSIPDYGQVHHLSNEQFKREVDHLRRKQKLLLNNLENSLADHEDVSKFSVCKLNRESKKAKSKSSSTDELTLNGKKCYLEDCRATSPILVSSRLNRLAEDLDPPGTTRCDEREREDENQCKEKVYLINGRDWDVWDKLNNDDYIGSDIDTMETRSLPGNDSKEWHPTVPKPFTFTLREEADKYMRGGGGSGGGGGGETQEEDRRNFRNSKKSACKRRRVRPIPLTSKLPLYDRLLAQKEQRSRMIREESALNLMSQVRPFKLECDRRAWRSLARSSPELRGKTVETGVKFKAKPVPRNLFSTEVYDRMLEDEYYRQLQKKVRAAQLMKSSSLPPSMARRERAKSAFARTQGLTKRSNENTTNENTSPALDNDPVPLERCRSTMSSLIPVRGNNLAAILRCQVSREKLEREIREKMEEKRREQEAKIRECLVGRNPVWRALRSAARHEHERDISIRTSLRRDEAREQAERHRLQMEMMLDRVTQIPTLFERHSQKPPPPPLAQPQRKASDSKRLRRKKKEKHPGRASSSVELYMDDEHVSRSDSGSLTSSSGILVSASQSCTKSSSSSDTSTSTKNSEKSTIKPRWSASRSRLQRSQLKVSINETAELIEDRKDDEQGMRVGERSNSDDRNEDLRSVEDNSTR</sequence>
<feature type="compositionally biased region" description="Low complexity" evidence="4">
    <location>
        <begin position="663"/>
        <end position="672"/>
    </location>
</feature>
<dbReference type="Pfam" id="PF10595">
    <property type="entry name" value="FAM161A_B"/>
    <property type="match status" value="1"/>
</dbReference>
<reference evidence="6" key="1">
    <citation type="submission" date="2025-08" db="UniProtKB">
        <authorList>
            <consortium name="RefSeq"/>
        </authorList>
    </citation>
    <scope>IDENTIFICATION</scope>
    <source>
        <tissue evidence="6">Whole body</tissue>
    </source>
</reference>
<protein>
    <submittedName>
        <fullName evidence="6">Protein FAM161A isoform X1</fullName>
    </submittedName>
</protein>
<dbReference type="PANTHER" id="PTHR21501">
    <property type="entry name" value="PROTEIN FAM-161"/>
    <property type="match status" value="1"/>
</dbReference>
<evidence type="ECO:0000313" key="6">
    <source>
        <dbReference type="RefSeq" id="XP_026674331.1"/>
    </source>
</evidence>
<feature type="compositionally biased region" description="Basic residues" evidence="4">
    <location>
        <begin position="587"/>
        <end position="598"/>
    </location>
</feature>
<accession>A0AAJ7WFA9</accession>
<dbReference type="GO" id="GO:0005856">
    <property type="term" value="C:cytoskeleton"/>
    <property type="evidence" value="ECO:0007669"/>
    <property type="project" value="UniProtKB-ARBA"/>
</dbReference>
<organism evidence="5 6">
    <name type="scientific">Ceratina calcarata</name>
    <dbReference type="NCBI Taxonomy" id="156304"/>
    <lineage>
        <taxon>Eukaryota</taxon>
        <taxon>Metazoa</taxon>
        <taxon>Ecdysozoa</taxon>
        <taxon>Arthropoda</taxon>
        <taxon>Hexapoda</taxon>
        <taxon>Insecta</taxon>
        <taxon>Pterygota</taxon>
        <taxon>Neoptera</taxon>
        <taxon>Endopterygota</taxon>
        <taxon>Hymenoptera</taxon>
        <taxon>Apocrita</taxon>
        <taxon>Aculeata</taxon>
        <taxon>Apoidea</taxon>
        <taxon>Anthophila</taxon>
        <taxon>Apidae</taxon>
        <taxon>Ceratina</taxon>
        <taxon>Zadontomerus</taxon>
    </lineage>
</organism>
<feature type="coiled-coil region" evidence="3">
    <location>
        <begin position="472"/>
        <end position="503"/>
    </location>
</feature>
<evidence type="ECO:0000256" key="2">
    <source>
        <dbReference type="ARBA" id="ARBA00023054"/>
    </source>
</evidence>
<evidence type="ECO:0000256" key="3">
    <source>
        <dbReference type="SAM" id="Coils"/>
    </source>
</evidence>
<dbReference type="GO" id="GO:0044782">
    <property type="term" value="P:cilium organization"/>
    <property type="evidence" value="ECO:0007669"/>
    <property type="project" value="TreeGrafter"/>
</dbReference>
<dbReference type="AlphaFoldDB" id="A0AAJ7WFA9"/>
<comment type="similarity">
    <text evidence="1">Belongs to the FAM161 family.</text>
</comment>
<dbReference type="KEGG" id="ccal:108630942"/>
<feature type="coiled-coil region" evidence="3">
    <location>
        <begin position="89"/>
        <end position="120"/>
    </location>
</feature>
<keyword evidence="5" id="KW-1185">Reference proteome</keyword>
<gene>
    <name evidence="6" type="primary">LOC108630942</name>
</gene>
<dbReference type="GeneID" id="108630942"/>
<dbReference type="InterPro" id="IPR051655">
    <property type="entry name" value="FAM161"/>
</dbReference>
<evidence type="ECO:0000313" key="5">
    <source>
        <dbReference type="Proteomes" id="UP000694925"/>
    </source>
</evidence>
<evidence type="ECO:0000256" key="4">
    <source>
        <dbReference type="SAM" id="MobiDB-lite"/>
    </source>
</evidence>
<feature type="compositionally biased region" description="Gly residues" evidence="4">
    <location>
        <begin position="260"/>
        <end position="272"/>
    </location>
</feature>
<dbReference type="Proteomes" id="UP000694925">
    <property type="component" value="Unplaced"/>
</dbReference>
<dbReference type="RefSeq" id="XP_026674331.1">
    <property type="nucleotide sequence ID" value="XM_026818530.1"/>
</dbReference>
<evidence type="ECO:0000256" key="1">
    <source>
        <dbReference type="ARBA" id="ARBA00006663"/>
    </source>
</evidence>